<sequence length="30" mass="3329">MTAVIVQYKKFSDQLFTEDGGIVNVTVVLL</sequence>
<dbReference type="AlphaFoldDB" id="A0Y7Y0"/>
<protein>
    <submittedName>
        <fullName evidence="1">Uncharacterized protein</fullName>
    </submittedName>
</protein>
<reference evidence="1 2" key="1">
    <citation type="journal article" date="2010" name="J. Bacteriol.">
        <title>Genome sequence of the oligotrophic marine Gammaproteobacterium HTCC2143, isolated from the Oregon Coast.</title>
        <authorList>
            <person name="Oh H.M."/>
            <person name="Kang I."/>
            <person name="Ferriera S."/>
            <person name="Giovannoni S.J."/>
            <person name="Cho J.C."/>
        </authorList>
    </citation>
    <scope>NUCLEOTIDE SEQUENCE [LARGE SCALE GENOMIC DNA]</scope>
    <source>
        <strain evidence="1 2">HTCC2143</strain>
    </source>
</reference>
<name>A0Y7Y0_9GAMM</name>
<gene>
    <name evidence="1" type="ORF">GP2143_13301</name>
</gene>
<dbReference type="Proteomes" id="UP000004931">
    <property type="component" value="Unassembled WGS sequence"/>
</dbReference>
<evidence type="ECO:0000313" key="1">
    <source>
        <dbReference type="EMBL" id="EAW32234.1"/>
    </source>
</evidence>
<accession>A0Y7Y0</accession>
<comment type="caution">
    <text evidence="1">The sequence shown here is derived from an EMBL/GenBank/DDBJ whole genome shotgun (WGS) entry which is preliminary data.</text>
</comment>
<dbReference type="STRING" id="247633.GP2143_13301"/>
<dbReference type="EMBL" id="AAVT01000001">
    <property type="protein sequence ID" value="EAW32234.1"/>
    <property type="molecule type" value="Genomic_DNA"/>
</dbReference>
<keyword evidence="2" id="KW-1185">Reference proteome</keyword>
<organism evidence="1 2">
    <name type="scientific">marine gamma proteobacterium HTCC2143</name>
    <dbReference type="NCBI Taxonomy" id="247633"/>
    <lineage>
        <taxon>Bacteria</taxon>
        <taxon>Pseudomonadati</taxon>
        <taxon>Pseudomonadota</taxon>
        <taxon>Gammaproteobacteria</taxon>
        <taxon>Cellvibrionales</taxon>
        <taxon>Spongiibacteraceae</taxon>
        <taxon>BD1-7 clade</taxon>
    </lineage>
</organism>
<proteinExistence type="predicted"/>
<evidence type="ECO:0000313" key="2">
    <source>
        <dbReference type="Proteomes" id="UP000004931"/>
    </source>
</evidence>